<protein>
    <submittedName>
        <fullName evidence="2">Uncharacterized protein</fullName>
    </submittedName>
</protein>
<dbReference type="AlphaFoldDB" id="A0A383CL81"/>
<proteinExistence type="predicted"/>
<dbReference type="EMBL" id="UINC01209924">
    <property type="protein sequence ID" value="SVE33156.1"/>
    <property type="molecule type" value="Genomic_DNA"/>
</dbReference>
<feature type="non-terminal residue" evidence="2">
    <location>
        <position position="117"/>
    </location>
</feature>
<gene>
    <name evidence="2" type="ORF">METZ01_LOCUS486010</name>
</gene>
<evidence type="ECO:0000256" key="1">
    <source>
        <dbReference type="SAM" id="MobiDB-lite"/>
    </source>
</evidence>
<feature type="non-terminal residue" evidence="2">
    <location>
        <position position="1"/>
    </location>
</feature>
<accession>A0A383CL81</accession>
<organism evidence="2">
    <name type="scientific">marine metagenome</name>
    <dbReference type="NCBI Taxonomy" id="408172"/>
    <lineage>
        <taxon>unclassified sequences</taxon>
        <taxon>metagenomes</taxon>
        <taxon>ecological metagenomes</taxon>
    </lineage>
</organism>
<reference evidence="2" key="1">
    <citation type="submission" date="2018-05" db="EMBL/GenBank/DDBJ databases">
        <authorList>
            <person name="Lanie J.A."/>
            <person name="Ng W.-L."/>
            <person name="Kazmierczak K.M."/>
            <person name="Andrzejewski T.M."/>
            <person name="Davidsen T.M."/>
            <person name="Wayne K.J."/>
            <person name="Tettelin H."/>
            <person name="Glass J.I."/>
            <person name="Rusch D."/>
            <person name="Podicherti R."/>
            <person name="Tsui H.-C.T."/>
            <person name="Winkler M.E."/>
        </authorList>
    </citation>
    <scope>NUCLEOTIDE SEQUENCE</scope>
</reference>
<feature type="region of interest" description="Disordered" evidence="1">
    <location>
        <begin position="91"/>
        <end position="111"/>
    </location>
</feature>
<feature type="compositionally biased region" description="Basic and acidic residues" evidence="1">
    <location>
        <begin position="94"/>
        <end position="103"/>
    </location>
</feature>
<name>A0A383CL81_9ZZZZ</name>
<evidence type="ECO:0000313" key="2">
    <source>
        <dbReference type="EMBL" id="SVE33156.1"/>
    </source>
</evidence>
<sequence length="117" mass="13888">PGPRPPRQRKDDLRLRAHRLVPARRQPARYALGHRLSFPRAEHYCRQRDRPLVQGDVAFQPRLLPAFSTRDRSRRQHLAGWIHNRSRNVGQRGHAMEYRRDPSLPRLPTPGRRLCRL</sequence>